<keyword evidence="2" id="KW-0540">Nuclease</keyword>
<feature type="domain" description="GIY-YIG" evidence="1">
    <location>
        <begin position="113"/>
        <end position="162"/>
    </location>
</feature>
<dbReference type="Gene3D" id="3.40.1440.10">
    <property type="entry name" value="GIY-YIG endonuclease"/>
    <property type="match status" value="1"/>
</dbReference>
<dbReference type="EMBL" id="MW794307">
    <property type="protein sequence ID" value="QYB20302.1"/>
    <property type="molecule type" value="Genomic_DNA"/>
</dbReference>
<dbReference type="SUPFAM" id="SSF55608">
    <property type="entry name" value="Homing endonucleases"/>
    <property type="match status" value="1"/>
</dbReference>
<accession>A0A7L8EY68</accession>
<geneLocation type="mitochondrion" evidence="2"/>
<keyword evidence="2" id="KW-0255">Endonuclease</keyword>
<dbReference type="EMBL" id="MN881998">
    <property type="protein sequence ID" value="QOE17469.1"/>
    <property type="molecule type" value="Genomic_DNA"/>
</dbReference>
<dbReference type="EMBL" id="MW794308">
    <property type="protein sequence ID" value="QYB20387.1"/>
    <property type="molecule type" value="Genomic_DNA"/>
</dbReference>
<evidence type="ECO:0000313" key="3">
    <source>
        <dbReference type="EMBL" id="QYB19889.1"/>
    </source>
</evidence>
<dbReference type="EMBL" id="MW794305">
    <property type="protein sequence ID" value="QYB20152.1"/>
    <property type="molecule type" value="Genomic_DNA"/>
</dbReference>
<dbReference type="InterPro" id="IPR004860">
    <property type="entry name" value="LAGLIDADG_dom"/>
</dbReference>
<dbReference type="PROSITE" id="PS50164">
    <property type="entry name" value="GIY_YIG"/>
    <property type="match status" value="1"/>
</dbReference>
<dbReference type="InterPro" id="IPR027434">
    <property type="entry name" value="Homing_endonucl"/>
</dbReference>
<dbReference type="EMBL" id="MW794303">
    <property type="protein sequence ID" value="QYB19974.1"/>
    <property type="molecule type" value="Genomic_DNA"/>
</dbReference>
<gene>
    <name evidence="3" type="primary">HE</name>
</gene>
<dbReference type="Gene3D" id="3.10.28.10">
    <property type="entry name" value="Homing endonucleases"/>
    <property type="match status" value="1"/>
</dbReference>
<dbReference type="RefSeq" id="YP_009945105.1">
    <property type="nucleotide sequence ID" value="NC_051483.1"/>
</dbReference>
<evidence type="ECO:0000259" key="1">
    <source>
        <dbReference type="PROSITE" id="PS50164"/>
    </source>
</evidence>
<dbReference type="EMBL" id="MW794304">
    <property type="protein sequence ID" value="QYB20055.1"/>
    <property type="molecule type" value="Genomic_DNA"/>
</dbReference>
<dbReference type="InterPro" id="IPR000305">
    <property type="entry name" value="GIY-YIG_endonuc"/>
</dbReference>
<dbReference type="GeneID" id="60235971"/>
<dbReference type="EMBL" id="MW794302">
    <property type="protein sequence ID" value="QYB19889.1"/>
    <property type="molecule type" value="Genomic_DNA"/>
</dbReference>
<dbReference type="SUPFAM" id="SSF82771">
    <property type="entry name" value="GIY-YIG endonuclease"/>
    <property type="match status" value="1"/>
</dbReference>
<name>A0A7L8EY68_MONLA</name>
<protein>
    <submittedName>
        <fullName evidence="3">GIY-YIG endonuclease</fullName>
    </submittedName>
    <submittedName>
        <fullName evidence="2">LAGLIDADG endonuclease</fullName>
    </submittedName>
</protein>
<keyword evidence="2" id="KW-0496">Mitochondrion</keyword>
<reference evidence="3" key="2">
    <citation type="journal article" date="2021" name="Front. Microbiol.">
        <title>Pan-Mitogenomics Approach Discovers Diversity and Dynamism in the Prominent Brown Rot Fungal Pathogens.</title>
        <authorList>
            <person name="Yildiz G."/>
            <person name="Ozkilinc H."/>
        </authorList>
    </citation>
    <scope>NUCLEOTIDE SEQUENCE</scope>
</reference>
<keyword evidence="2" id="KW-0378">Hydrolase</keyword>
<dbReference type="GO" id="GO:0004519">
    <property type="term" value="F:endonuclease activity"/>
    <property type="evidence" value="ECO:0007669"/>
    <property type="project" value="UniProtKB-KW"/>
</dbReference>
<sequence>MTTMSPTILTRKDKRSDTTTQSLYFRTLAMPCLNYYYDLFYKERVKIVPRNLGPLLTARGLGKGLGIRGFSTSSFWYKSSPSSNSNAKPFIIPVKIYLNADKDKELIYKDNRNKCGIYCWENLNNHKCYVGSSINLSKRFSWYYSLETKYGLRKIPLFLKLF</sequence>
<dbReference type="AlphaFoldDB" id="A0A7L8EY68"/>
<proteinExistence type="predicted"/>
<organism evidence="2">
    <name type="scientific">Monilinia laxa</name>
    <name type="common">Brown rot fungus</name>
    <name type="synonym">Sclerotinia laxa</name>
    <dbReference type="NCBI Taxonomy" id="61186"/>
    <lineage>
        <taxon>Eukaryota</taxon>
        <taxon>Fungi</taxon>
        <taxon>Dikarya</taxon>
        <taxon>Ascomycota</taxon>
        <taxon>Pezizomycotina</taxon>
        <taxon>Leotiomycetes</taxon>
        <taxon>Helotiales</taxon>
        <taxon>Sclerotiniaceae</taxon>
        <taxon>Monilinia</taxon>
    </lineage>
</organism>
<dbReference type="EMBL" id="MW794306">
    <property type="protein sequence ID" value="QYB20217.1"/>
    <property type="molecule type" value="Genomic_DNA"/>
</dbReference>
<dbReference type="Pfam" id="PF03161">
    <property type="entry name" value="LAGLIDADG_2"/>
    <property type="match status" value="1"/>
</dbReference>
<dbReference type="Pfam" id="PF01541">
    <property type="entry name" value="GIY-YIG"/>
    <property type="match status" value="1"/>
</dbReference>
<dbReference type="InterPro" id="IPR035901">
    <property type="entry name" value="GIY-YIG_endonuc_sf"/>
</dbReference>
<evidence type="ECO:0000313" key="2">
    <source>
        <dbReference type="EMBL" id="QOE17469.1"/>
    </source>
</evidence>
<reference evidence="2" key="1">
    <citation type="journal article" date="2020" name="Sci. Rep.">
        <title>First characterization of the complete mitochondrial genome of fungal plant-pathogen Monilinia laxa which represents the mobile intron rich structure.</title>
        <authorList>
            <person name="Yildiz G."/>
            <person name="Ozkilinc H."/>
        </authorList>
    </citation>
    <scope>NUCLEOTIDE SEQUENCE</scope>
</reference>